<accession>A0AAV6PMI2</accession>
<evidence type="ECO:0000313" key="3">
    <source>
        <dbReference type="Proteomes" id="UP000693946"/>
    </source>
</evidence>
<name>A0AAV6PMI2_SOLSE</name>
<gene>
    <name evidence="2" type="ORF">JOB18_044023</name>
</gene>
<organism evidence="2 3">
    <name type="scientific">Solea senegalensis</name>
    <name type="common">Senegalese sole</name>
    <dbReference type="NCBI Taxonomy" id="28829"/>
    <lineage>
        <taxon>Eukaryota</taxon>
        <taxon>Metazoa</taxon>
        <taxon>Chordata</taxon>
        <taxon>Craniata</taxon>
        <taxon>Vertebrata</taxon>
        <taxon>Euteleostomi</taxon>
        <taxon>Actinopterygii</taxon>
        <taxon>Neopterygii</taxon>
        <taxon>Teleostei</taxon>
        <taxon>Neoteleostei</taxon>
        <taxon>Acanthomorphata</taxon>
        <taxon>Carangaria</taxon>
        <taxon>Pleuronectiformes</taxon>
        <taxon>Pleuronectoidei</taxon>
        <taxon>Soleidae</taxon>
        <taxon>Solea</taxon>
    </lineage>
</organism>
<feature type="compositionally biased region" description="Low complexity" evidence="1">
    <location>
        <begin position="11"/>
        <end position="24"/>
    </location>
</feature>
<reference evidence="2 3" key="1">
    <citation type="journal article" date="2021" name="Sci. Rep.">
        <title>Chromosome anchoring in Senegalese sole (Solea senegalensis) reveals sex-associated markers and genome rearrangements in flatfish.</title>
        <authorList>
            <person name="Guerrero-Cozar I."/>
            <person name="Gomez-Garrido J."/>
            <person name="Berbel C."/>
            <person name="Martinez-Blanch J.F."/>
            <person name="Alioto T."/>
            <person name="Claros M.G."/>
            <person name="Gagnaire P.A."/>
            <person name="Manchado M."/>
        </authorList>
    </citation>
    <scope>NUCLEOTIDE SEQUENCE [LARGE SCALE GENOMIC DNA]</scope>
    <source>
        <strain evidence="2">Sse05_10M</strain>
    </source>
</reference>
<feature type="region of interest" description="Disordered" evidence="1">
    <location>
        <begin position="1"/>
        <end position="29"/>
    </location>
</feature>
<evidence type="ECO:0000256" key="1">
    <source>
        <dbReference type="SAM" id="MobiDB-lite"/>
    </source>
</evidence>
<sequence length="78" mass="8717">MHRGRKSELISSSHSKQQQSSRLSCSDESSQKRCVEDVESFCCPDVDGELVPPARTVNSVLSLQKRHLQDGLVFKGTR</sequence>
<dbReference type="Proteomes" id="UP000693946">
    <property type="component" value="Unassembled WGS sequence"/>
</dbReference>
<dbReference type="EMBL" id="JAGKHQ010000499">
    <property type="protein sequence ID" value="KAG7467761.1"/>
    <property type="molecule type" value="Genomic_DNA"/>
</dbReference>
<protein>
    <submittedName>
        <fullName evidence="2">Uncharacterized protein</fullName>
    </submittedName>
</protein>
<evidence type="ECO:0000313" key="2">
    <source>
        <dbReference type="EMBL" id="KAG7467761.1"/>
    </source>
</evidence>
<comment type="caution">
    <text evidence="2">The sequence shown here is derived from an EMBL/GenBank/DDBJ whole genome shotgun (WGS) entry which is preliminary data.</text>
</comment>
<keyword evidence="3" id="KW-1185">Reference proteome</keyword>
<dbReference type="AlphaFoldDB" id="A0AAV6PMI2"/>
<proteinExistence type="predicted"/>